<dbReference type="PANTHER" id="PTHR43133:SF52">
    <property type="entry name" value="ECF RNA POLYMERASE SIGMA FACTOR SIGL"/>
    <property type="match status" value="1"/>
</dbReference>
<dbReference type="PANTHER" id="PTHR43133">
    <property type="entry name" value="RNA POLYMERASE ECF-TYPE SIGMA FACTO"/>
    <property type="match status" value="1"/>
</dbReference>
<dbReference type="InterPro" id="IPR013325">
    <property type="entry name" value="RNA_pol_sigma_r2"/>
</dbReference>
<dbReference type="GO" id="GO:0016987">
    <property type="term" value="F:sigma factor activity"/>
    <property type="evidence" value="ECO:0007669"/>
    <property type="project" value="UniProtKB-KW"/>
</dbReference>
<evidence type="ECO:0000256" key="6">
    <source>
        <dbReference type="RuleBase" id="RU000716"/>
    </source>
</evidence>
<dbReference type="Gene3D" id="1.10.10.10">
    <property type="entry name" value="Winged helix-like DNA-binding domain superfamily/Winged helix DNA-binding domain"/>
    <property type="match status" value="1"/>
</dbReference>
<dbReference type="Pfam" id="PF04545">
    <property type="entry name" value="Sigma70_r4"/>
    <property type="match status" value="1"/>
</dbReference>
<evidence type="ECO:0000259" key="8">
    <source>
        <dbReference type="Pfam" id="PF04545"/>
    </source>
</evidence>
<proteinExistence type="inferred from homology"/>
<comment type="similarity">
    <text evidence="1 6">Belongs to the sigma-70 factor family. ECF subfamily.</text>
</comment>
<dbReference type="RefSeq" id="WP_141633719.1">
    <property type="nucleotide sequence ID" value="NZ_VIGB01000003.1"/>
</dbReference>
<reference evidence="9 10" key="1">
    <citation type="submission" date="2019-06" db="EMBL/GenBank/DDBJ databases">
        <title>Description of Kitasatospora acidophila sp. nov. isolated from pine grove soil, and reclassification of Streptomyces novaecaesareae to Kitasatospora novaeceasareae comb. nov.</title>
        <authorList>
            <person name="Kim M.J."/>
        </authorList>
    </citation>
    <scope>NUCLEOTIDE SEQUENCE [LARGE SCALE GENOMIC DNA]</scope>
    <source>
        <strain evidence="9 10">MMS16-CNU292</strain>
    </source>
</reference>
<dbReference type="NCBIfam" id="TIGR02937">
    <property type="entry name" value="sigma70-ECF"/>
    <property type="match status" value="1"/>
</dbReference>
<dbReference type="PROSITE" id="PS01063">
    <property type="entry name" value="SIGMA70_ECF"/>
    <property type="match status" value="1"/>
</dbReference>
<evidence type="ECO:0000256" key="1">
    <source>
        <dbReference type="ARBA" id="ARBA00010641"/>
    </source>
</evidence>
<dbReference type="Proteomes" id="UP000319103">
    <property type="component" value="Unassembled WGS sequence"/>
</dbReference>
<evidence type="ECO:0000256" key="4">
    <source>
        <dbReference type="ARBA" id="ARBA00023125"/>
    </source>
</evidence>
<dbReference type="InterPro" id="IPR000838">
    <property type="entry name" value="RNA_pol_sigma70_ECF_CS"/>
</dbReference>
<sequence length="171" mass="19465">MSEVQFRRLSAMHRTAVLSYLAKRTFGDPQLAEDLTQETFLRALHHPEILSADRQSALPWLYRVARNLLIDHLRSRRHRPVEVGSDDLDMVFNESAAANEIDLLLTSWSVRSALASLSDQHRAVVTQIYFEEHSVNAAAEILGVPPGTVKSRCHYALRSLRSTLREHQLVK</sequence>
<keyword evidence="3 6" id="KW-0731">Sigma factor</keyword>
<dbReference type="CDD" id="cd06171">
    <property type="entry name" value="Sigma70_r4"/>
    <property type="match status" value="1"/>
</dbReference>
<keyword evidence="2 6" id="KW-0805">Transcription regulation</keyword>
<evidence type="ECO:0000256" key="3">
    <source>
        <dbReference type="ARBA" id="ARBA00023082"/>
    </source>
</evidence>
<dbReference type="Pfam" id="PF04542">
    <property type="entry name" value="Sigma70_r2"/>
    <property type="match status" value="1"/>
</dbReference>
<keyword evidence="4 6" id="KW-0238">DNA-binding</keyword>
<feature type="domain" description="RNA polymerase sigma-70 region 2" evidence="7">
    <location>
        <begin position="15"/>
        <end position="78"/>
    </location>
</feature>
<dbReference type="Gene3D" id="1.10.1740.10">
    <property type="match status" value="1"/>
</dbReference>
<dbReference type="OrthoDB" id="3821507at2"/>
<dbReference type="InterPro" id="IPR007627">
    <property type="entry name" value="RNA_pol_sigma70_r2"/>
</dbReference>
<evidence type="ECO:0000256" key="2">
    <source>
        <dbReference type="ARBA" id="ARBA00023015"/>
    </source>
</evidence>
<evidence type="ECO:0000313" key="9">
    <source>
        <dbReference type="EMBL" id="TQF03039.1"/>
    </source>
</evidence>
<dbReference type="InterPro" id="IPR014284">
    <property type="entry name" value="RNA_pol_sigma-70_dom"/>
</dbReference>
<dbReference type="SUPFAM" id="SSF88659">
    <property type="entry name" value="Sigma3 and sigma4 domains of RNA polymerase sigma factors"/>
    <property type="match status" value="1"/>
</dbReference>
<dbReference type="SUPFAM" id="SSF88946">
    <property type="entry name" value="Sigma2 domain of RNA polymerase sigma factors"/>
    <property type="match status" value="1"/>
</dbReference>
<accession>A0A540W1Y7</accession>
<dbReference type="InterPro" id="IPR007630">
    <property type="entry name" value="RNA_pol_sigma70_r4"/>
</dbReference>
<name>A0A540W1Y7_9ACTN</name>
<evidence type="ECO:0000313" key="10">
    <source>
        <dbReference type="Proteomes" id="UP000319103"/>
    </source>
</evidence>
<dbReference type="InterPro" id="IPR013324">
    <property type="entry name" value="RNA_pol_sigma_r3/r4-like"/>
</dbReference>
<evidence type="ECO:0000259" key="7">
    <source>
        <dbReference type="Pfam" id="PF04542"/>
    </source>
</evidence>
<keyword evidence="5 6" id="KW-0804">Transcription</keyword>
<protein>
    <recommendedName>
        <fullName evidence="6">RNA polymerase sigma factor</fullName>
    </recommendedName>
</protein>
<evidence type="ECO:0000256" key="5">
    <source>
        <dbReference type="ARBA" id="ARBA00023163"/>
    </source>
</evidence>
<dbReference type="InterPro" id="IPR039425">
    <property type="entry name" value="RNA_pol_sigma-70-like"/>
</dbReference>
<dbReference type="EMBL" id="VIGB01000003">
    <property type="protein sequence ID" value="TQF03039.1"/>
    <property type="molecule type" value="Genomic_DNA"/>
</dbReference>
<dbReference type="InterPro" id="IPR036388">
    <property type="entry name" value="WH-like_DNA-bd_sf"/>
</dbReference>
<feature type="domain" description="RNA polymerase sigma-70 region 4" evidence="8">
    <location>
        <begin position="113"/>
        <end position="161"/>
    </location>
</feature>
<dbReference type="GO" id="GO:0003677">
    <property type="term" value="F:DNA binding"/>
    <property type="evidence" value="ECO:0007669"/>
    <property type="project" value="UniProtKB-KW"/>
</dbReference>
<gene>
    <name evidence="9" type="ORF">E6W39_13205</name>
</gene>
<organism evidence="9 10">
    <name type="scientific">Kitasatospora acidiphila</name>
    <dbReference type="NCBI Taxonomy" id="2567942"/>
    <lineage>
        <taxon>Bacteria</taxon>
        <taxon>Bacillati</taxon>
        <taxon>Actinomycetota</taxon>
        <taxon>Actinomycetes</taxon>
        <taxon>Kitasatosporales</taxon>
        <taxon>Streptomycetaceae</taxon>
        <taxon>Kitasatospora</taxon>
    </lineage>
</organism>
<dbReference type="GO" id="GO:0006352">
    <property type="term" value="P:DNA-templated transcription initiation"/>
    <property type="evidence" value="ECO:0007669"/>
    <property type="project" value="InterPro"/>
</dbReference>
<dbReference type="AlphaFoldDB" id="A0A540W1Y7"/>
<comment type="caution">
    <text evidence="9">The sequence shown here is derived from an EMBL/GenBank/DDBJ whole genome shotgun (WGS) entry which is preliminary data.</text>
</comment>
<keyword evidence="10" id="KW-1185">Reference proteome</keyword>